<feature type="region of interest" description="Disordered" evidence="1">
    <location>
        <begin position="93"/>
        <end position="129"/>
    </location>
</feature>
<dbReference type="AlphaFoldDB" id="A0A2S4WMM6"/>
<dbReference type="EMBL" id="PKSM01000005">
    <property type="protein sequence ID" value="POW22984.1"/>
    <property type="molecule type" value="Genomic_DNA"/>
</dbReference>
<feature type="region of interest" description="Disordered" evidence="1">
    <location>
        <begin position="149"/>
        <end position="209"/>
    </location>
</feature>
<keyword evidence="2" id="KW-0812">Transmembrane</keyword>
<feature type="domain" description="Tet-like 2OG-Fe(II) oxygenase" evidence="3">
    <location>
        <begin position="266"/>
        <end position="363"/>
    </location>
</feature>
<evidence type="ECO:0000259" key="3">
    <source>
        <dbReference type="Pfam" id="PF20515"/>
    </source>
</evidence>
<feature type="domain" description="Tet-like 2OG-Fe(II) oxygenase" evidence="3">
    <location>
        <begin position="365"/>
        <end position="429"/>
    </location>
</feature>
<reference evidence="5" key="3">
    <citation type="journal article" date="2018" name="Mol. Plant Microbe Interact.">
        <title>Genome sequence resources for the wheat stripe rust pathogen (Puccinia striiformis f. sp. tritici) and the barley stripe rust pathogen (Puccinia striiformis f. sp. hordei).</title>
        <authorList>
            <person name="Xia C."/>
            <person name="Wang M."/>
            <person name="Yin C."/>
            <person name="Cornejo O.E."/>
            <person name="Hulbert S.H."/>
            <person name="Chen X."/>
        </authorList>
    </citation>
    <scope>NUCLEOTIDE SEQUENCE [LARGE SCALE GENOMIC DNA]</scope>
    <source>
        <strain evidence="5">93TX-2</strain>
    </source>
</reference>
<feature type="transmembrane region" description="Helical" evidence="2">
    <location>
        <begin position="61"/>
        <end position="83"/>
    </location>
</feature>
<sequence length="464" mass="52269">MVSKHGWRFAKRSLPIPIFLKGCHDPQQIRVLTRTTTGEKGDFCLDEHWGYKAEKEMRRRVFPWSYLLCAPTSFAISSSSWWLEPWRNNRLFRSPGFKGDSPRVSSSRLTRRRLDGGTKPEAGPPCAIDESAAKSFGATNEADSLNTHITTNKTQQRPSPSTNAPAAKPSGETSRTEPDANDTQGEPVRKKRRQAELKKLCKQKKRKEHRENGVSIITNESALLDSNHAGRRIIKLDLFPEITKEINLKMEKKSQEKTEQENEDALKQVESDFSSCDHGCLKISTAIKQKCQIICVVKFMKLAKILHQYRNEQAIKTNQELYDKLVVDSERAGSILWEQFSTLGNVAADKTRKHMKELGSKDLEPPLSFAIVIPTFKSTGKIALESEGYRVDNGQFVFPDIKQLSSFLPIPISVLIFRAQQYAHGTLKSTQFGDSSRLSICIQPPIQLDKPSDISPSGEEKPGN</sequence>
<evidence type="ECO:0000313" key="4">
    <source>
        <dbReference type="EMBL" id="POW22984.1"/>
    </source>
</evidence>
<accession>A0A2S4WMM6</accession>
<dbReference type="VEuPathDB" id="FungiDB:PSTT_07744"/>
<proteinExistence type="predicted"/>
<comment type="caution">
    <text evidence="4">The sequence shown here is derived from an EMBL/GenBank/DDBJ whole genome shotgun (WGS) entry which is preliminary data.</text>
</comment>
<dbReference type="VEuPathDB" id="FungiDB:PSHT_00714"/>
<gene>
    <name evidence="4" type="ORF">PSHT_00714</name>
</gene>
<keyword evidence="2" id="KW-1133">Transmembrane helix</keyword>
<reference evidence="5" key="2">
    <citation type="journal article" date="2018" name="BMC Genomics">
        <title>Genomic insights into host adaptation between the wheat stripe rust pathogen (Puccinia striiformis f. sp. tritici) and the barley stripe rust pathogen (Puccinia striiformis f. sp. hordei).</title>
        <authorList>
            <person name="Xia C."/>
            <person name="Wang M."/>
            <person name="Yin C."/>
            <person name="Cornejo O.E."/>
            <person name="Hulbert S.H."/>
            <person name="Chen X."/>
        </authorList>
    </citation>
    <scope>NUCLEOTIDE SEQUENCE [LARGE SCALE GENOMIC DNA]</scope>
    <source>
        <strain evidence="5">93TX-2</strain>
    </source>
</reference>
<dbReference type="Pfam" id="PF20515">
    <property type="entry name" value="2OG-FeII_Oxy_6"/>
    <property type="match status" value="2"/>
</dbReference>
<evidence type="ECO:0000313" key="5">
    <source>
        <dbReference type="Proteomes" id="UP000238274"/>
    </source>
</evidence>
<feature type="compositionally biased region" description="Polar residues" evidence="1">
    <location>
        <begin position="149"/>
        <end position="164"/>
    </location>
</feature>
<evidence type="ECO:0000256" key="1">
    <source>
        <dbReference type="SAM" id="MobiDB-lite"/>
    </source>
</evidence>
<evidence type="ECO:0000256" key="2">
    <source>
        <dbReference type="SAM" id="Phobius"/>
    </source>
</evidence>
<dbReference type="InterPro" id="IPR046798">
    <property type="entry name" value="2OG-FeII_Oxy_6"/>
</dbReference>
<reference evidence="4 5" key="1">
    <citation type="submission" date="2017-12" db="EMBL/GenBank/DDBJ databases">
        <title>Gene loss provides genomic basis for host adaptation in cereal stripe rust fungi.</title>
        <authorList>
            <person name="Xia C."/>
        </authorList>
    </citation>
    <scope>NUCLEOTIDE SEQUENCE [LARGE SCALE GENOMIC DNA]</scope>
    <source>
        <strain evidence="4 5">93TX-2</strain>
    </source>
</reference>
<dbReference type="VEuPathDB" id="FungiDB:PSTT_01605"/>
<feature type="non-terminal residue" evidence="4">
    <location>
        <position position="464"/>
    </location>
</feature>
<organism evidence="4 5">
    <name type="scientific">Puccinia striiformis</name>
    <dbReference type="NCBI Taxonomy" id="27350"/>
    <lineage>
        <taxon>Eukaryota</taxon>
        <taxon>Fungi</taxon>
        <taxon>Dikarya</taxon>
        <taxon>Basidiomycota</taxon>
        <taxon>Pucciniomycotina</taxon>
        <taxon>Pucciniomycetes</taxon>
        <taxon>Pucciniales</taxon>
        <taxon>Pucciniaceae</taxon>
        <taxon>Puccinia</taxon>
    </lineage>
</organism>
<keyword evidence="2" id="KW-0472">Membrane</keyword>
<keyword evidence="5" id="KW-1185">Reference proteome</keyword>
<protein>
    <recommendedName>
        <fullName evidence="3">Tet-like 2OG-Fe(II) oxygenase domain-containing protein</fullName>
    </recommendedName>
</protein>
<dbReference type="Proteomes" id="UP000238274">
    <property type="component" value="Unassembled WGS sequence"/>
</dbReference>
<name>A0A2S4WMM6_9BASI</name>